<proteinExistence type="predicted"/>
<reference evidence="1 2" key="1">
    <citation type="journal article" date="2023" name="BMC Biol.">
        <title>The compact genome of the sponge Oopsacas minuta (Hexactinellida) is lacking key metazoan core genes.</title>
        <authorList>
            <person name="Santini S."/>
            <person name="Schenkelaars Q."/>
            <person name="Jourda C."/>
            <person name="Duchesne M."/>
            <person name="Belahbib H."/>
            <person name="Rocher C."/>
            <person name="Selva M."/>
            <person name="Riesgo A."/>
            <person name="Vervoort M."/>
            <person name="Leys S.P."/>
            <person name="Kodjabachian L."/>
            <person name="Le Bivic A."/>
            <person name="Borchiellini C."/>
            <person name="Claverie J.M."/>
            <person name="Renard E."/>
        </authorList>
    </citation>
    <scope>NUCLEOTIDE SEQUENCE [LARGE SCALE GENOMIC DNA]</scope>
    <source>
        <strain evidence="1">SPO-2</strain>
    </source>
</reference>
<evidence type="ECO:0000313" key="1">
    <source>
        <dbReference type="EMBL" id="KAI6651200.1"/>
    </source>
</evidence>
<gene>
    <name evidence="1" type="ORF">LOD99_5347</name>
</gene>
<organism evidence="1 2">
    <name type="scientific">Oopsacas minuta</name>
    <dbReference type="NCBI Taxonomy" id="111878"/>
    <lineage>
        <taxon>Eukaryota</taxon>
        <taxon>Metazoa</taxon>
        <taxon>Porifera</taxon>
        <taxon>Hexactinellida</taxon>
        <taxon>Hexasterophora</taxon>
        <taxon>Lyssacinosida</taxon>
        <taxon>Leucopsacidae</taxon>
        <taxon>Oopsacas</taxon>
    </lineage>
</organism>
<sequence>MSGNSGRCPISIASMTDIDLNWPDILSKTAVVDPQDLHLIGTRLRLTDDSRFVITPSILLIMDCVSKILVHWWHWKIVKYLSLHKSSVRKYLMMLPSDPKKS</sequence>
<accession>A0AAV7JS56</accession>
<dbReference type="EMBL" id="JAKMXF010000306">
    <property type="protein sequence ID" value="KAI6651200.1"/>
    <property type="molecule type" value="Genomic_DNA"/>
</dbReference>
<evidence type="ECO:0000313" key="2">
    <source>
        <dbReference type="Proteomes" id="UP001165289"/>
    </source>
</evidence>
<comment type="caution">
    <text evidence="1">The sequence shown here is derived from an EMBL/GenBank/DDBJ whole genome shotgun (WGS) entry which is preliminary data.</text>
</comment>
<keyword evidence="2" id="KW-1185">Reference proteome</keyword>
<protein>
    <submittedName>
        <fullName evidence="1">Uncharacterized protein</fullName>
    </submittedName>
</protein>
<dbReference type="AlphaFoldDB" id="A0AAV7JS56"/>
<dbReference type="Proteomes" id="UP001165289">
    <property type="component" value="Unassembled WGS sequence"/>
</dbReference>
<name>A0AAV7JS56_9METZ</name>